<dbReference type="EMBL" id="AP021879">
    <property type="protein sequence ID" value="BBO88338.1"/>
    <property type="molecule type" value="Genomic_DNA"/>
</dbReference>
<dbReference type="Proteomes" id="UP000422108">
    <property type="component" value="Chromosome"/>
</dbReference>
<accession>A0A5K8A7F7</accession>
<protein>
    <submittedName>
        <fullName evidence="1">Uncharacterized protein</fullName>
    </submittedName>
</protein>
<reference evidence="1 2" key="1">
    <citation type="submission" date="2019-11" db="EMBL/GenBank/DDBJ databases">
        <title>Comparative genomics of hydrocarbon-degrading Desulfosarcina strains.</title>
        <authorList>
            <person name="Watanabe M."/>
            <person name="Kojima H."/>
            <person name="Fukui M."/>
        </authorList>
    </citation>
    <scope>NUCLEOTIDE SEQUENCE [LARGE SCALE GENOMIC DNA]</scope>
    <source>
        <strain evidence="2">oXyS1</strain>
    </source>
</reference>
<gene>
    <name evidence="1" type="ORF">DSCOOX_15180</name>
</gene>
<proteinExistence type="predicted"/>
<sequence length="92" mass="10112">MENGGSADIIEPLLLESGLWEYDCDRQKRVSRETKEVLAGRQMFPDFCIPAPVLAIGTHSDFIHVETRLSSGEVAGIILEEELVQLGGLPCI</sequence>
<organism evidence="1 2">
    <name type="scientific">Desulfosarcina ovata subsp. ovata</name>
    <dbReference type="NCBI Taxonomy" id="2752305"/>
    <lineage>
        <taxon>Bacteria</taxon>
        <taxon>Pseudomonadati</taxon>
        <taxon>Thermodesulfobacteriota</taxon>
        <taxon>Desulfobacteria</taxon>
        <taxon>Desulfobacterales</taxon>
        <taxon>Desulfosarcinaceae</taxon>
        <taxon>Desulfosarcina</taxon>
    </lineage>
</organism>
<evidence type="ECO:0000313" key="2">
    <source>
        <dbReference type="Proteomes" id="UP000422108"/>
    </source>
</evidence>
<dbReference type="AlphaFoldDB" id="A0A5K8A7F7"/>
<name>A0A5K8A7F7_9BACT</name>
<keyword evidence="2" id="KW-1185">Reference proteome</keyword>
<evidence type="ECO:0000313" key="1">
    <source>
        <dbReference type="EMBL" id="BBO88338.1"/>
    </source>
</evidence>